<proteinExistence type="predicted"/>
<gene>
    <name evidence="2" type="ORF">AS594_28975</name>
</gene>
<sequence>MTGAHHAGHALPRSAQAGRALCARAACGPAPYTREAYGHASRGRAIVSVPHNENTRTEEYQP</sequence>
<dbReference type="Proteomes" id="UP000095759">
    <property type="component" value="Unassembled WGS sequence"/>
</dbReference>
<organism evidence="2 3">
    <name type="scientific">Streptomyces agglomeratus</name>
    <dbReference type="NCBI Taxonomy" id="285458"/>
    <lineage>
        <taxon>Bacteria</taxon>
        <taxon>Bacillati</taxon>
        <taxon>Actinomycetota</taxon>
        <taxon>Actinomycetes</taxon>
        <taxon>Kitasatosporales</taxon>
        <taxon>Streptomycetaceae</taxon>
        <taxon>Streptomyces</taxon>
    </lineage>
</organism>
<comment type="caution">
    <text evidence="2">The sequence shown here is derived from an EMBL/GenBank/DDBJ whole genome shotgun (WGS) entry which is preliminary data.</text>
</comment>
<protein>
    <submittedName>
        <fullName evidence="2">Uncharacterized protein</fullName>
    </submittedName>
</protein>
<keyword evidence="3" id="KW-1185">Reference proteome</keyword>
<evidence type="ECO:0000256" key="1">
    <source>
        <dbReference type="SAM" id="MobiDB-lite"/>
    </source>
</evidence>
<evidence type="ECO:0000313" key="3">
    <source>
        <dbReference type="Proteomes" id="UP000095759"/>
    </source>
</evidence>
<accession>A0A1E5PEF6</accession>
<name>A0A1E5PEF6_9ACTN</name>
<feature type="region of interest" description="Disordered" evidence="1">
    <location>
        <begin position="38"/>
        <end position="62"/>
    </location>
</feature>
<evidence type="ECO:0000313" key="2">
    <source>
        <dbReference type="EMBL" id="OEJ27928.1"/>
    </source>
</evidence>
<dbReference type="EMBL" id="MEHJ01000001">
    <property type="protein sequence ID" value="OEJ27928.1"/>
    <property type="molecule type" value="Genomic_DNA"/>
</dbReference>
<dbReference type="RefSeq" id="WP_069929779.1">
    <property type="nucleotide sequence ID" value="NZ_MEHI01000001.1"/>
</dbReference>
<feature type="compositionally biased region" description="Basic and acidic residues" evidence="1">
    <location>
        <begin position="53"/>
        <end position="62"/>
    </location>
</feature>
<reference evidence="2 3" key="1">
    <citation type="submission" date="2016-08" db="EMBL/GenBank/DDBJ databases">
        <title>Complete genome sequence of Streptomyces agglomeratus strain 6-3-2, a novel anti-MRSA actinomycete isolated from Wuli of Tebit, China.</title>
        <authorList>
            <person name="Chen X."/>
        </authorList>
    </citation>
    <scope>NUCLEOTIDE SEQUENCE [LARGE SCALE GENOMIC DNA]</scope>
    <source>
        <strain evidence="2 3">6-3-2</strain>
    </source>
</reference>
<dbReference type="AlphaFoldDB" id="A0A1E5PEF6"/>
<dbReference type="STRING" id="285458.BGM19_07905"/>